<reference evidence="2" key="3">
    <citation type="submission" date="2010-09" db="EMBL/GenBank/DDBJ databases">
        <title>Annotation of Gaeumannomyces graminis var. tritici R3-111a-1.</title>
        <authorList>
            <consortium name="The Broad Institute Genome Sequencing Platform"/>
            <person name="Ma L.-J."/>
            <person name="Dead R."/>
            <person name="Young S.K."/>
            <person name="Zeng Q."/>
            <person name="Gargeya S."/>
            <person name="Fitzgerald M."/>
            <person name="Haas B."/>
            <person name="Abouelleil A."/>
            <person name="Alvarado L."/>
            <person name="Arachchi H.M."/>
            <person name="Berlin A."/>
            <person name="Brown A."/>
            <person name="Chapman S.B."/>
            <person name="Chen Z."/>
            <person name="Dunbar C."/>
            <person name="Freedman E."/>
            <person name="Gearin G."/>
            <person name="Gellesch M."/>
            <person name="Goldberg J."/>
            <person name="Griggs A."/>
            <person name="Gujja S."/>
            <person name="Heiman D."/>
            <person name="Howarth C."/>
            <person name="Larson L."/>
            <person name="Lui A."/>
            <person name="MacDonald P.J.P."/>
            <person name="Mehta T."/>
            <person name="Montmayeur A."/>
            <person name="Murphy C."/>
            <person name="Neiman D."/>
            <person name="Pearson M."/>
            <person name="Priest M."/>
            <person name="Roberts A."/>
            <person name="Saif S."/>
            <person name="Shea T."/>
            <person name="Shenoy N."/>
            <person name="Sisk P."/>
            <person name="Stolte C."/>
            <person name="Sykes S."/>
            <person name="Yandava C."/>
            <person name="Wortman J."/>
            <person name="Nusbaum C."/>
            <person name="Birren B."/>
        </authorList>
    </citation>
    <scope>NUCLEOTIDE SEQUENCE</scope>
    <source>
        <strain evidence="2">R3-111a-1</strain>
    </source>
</reference>
<dbReference type="HOGENOM" id="CLU_2498315_0_0_1"/>
<dbReference type="eggNOG" id="ENOG502RNDQ">
    <property type="taxonomic scope" value="Eukaryota"/>
</dbReference>
<evidence type="ECO:0000313" key="4">
    <source>
        <dbReference type="Proteomes" id="UP000006039"/>
    </source>
</evidence>
<evidence type="ECO:0000256" key="1">
    <source>
        <dbReference type="SAM" id="SignalP"/>
    </source>
</evidence>
<reference evidence="4" key="1">
    <citation type="submission" date="2010-07" db="EMBL/GenBank/DDBJ databases">
        <title>The genome sequence of Gaeumannomyces graminis var. tritici strain R3-111a-1.</title>
        <authorList>
            <consortium name="The Broad Institute Genome Sequencing Platform"/>
            <person name="Ma L.-J."/>
            <person name="Dead R."/>
            <person name="Young S."/>
            <person name="Zeng Q."/>
            <person name="Koehrsen M."/>
            <person name="Alvarado L."/>
            <person name="Berlin A."/>
            <person name="Chapman S.B."/>
            <person name="Chen Z."/>
            <person name="Freedman E."/>
            <person name="Gellesch M."/>
            <person name="Goldberg J."/>
            <person name="Griggs A."/>
            <person name="Gujja S."/>
            <person name="Heilman E.R."/>
            <person name="Heiman D."/>
            <person name="Hepburn T."/>
            <person name="Howarth C."/>
            <person name="Jen D."/>
            <person name="Larson L."/>
            <person name="Mehta T."/>
            <person name="Neiman D."/>
            <person name="Pearson M."/>
            <person name="Roberts A."/>
            <person name="Saif S."/>
            <person name="Shea T."/>
            <person name="Shenoy N."/>
            <person name="Sisk P."/>
            <person name="Stolte C."/>
            <person name="Sykes S."/>
            <person name="Walk T."/>
            <person name="White J."/>
            <person name="Yandava C."/>
            <person name="Haas B."/>
            <person name="Nusbaum C."/>
            <person name="Birren B."/>
        </authorList>
    </citation>
    <scope>NUCLEOTIDE SEQUENCE [LARGE SCALE GENOMIC DNA]</scope>
    <source>
        <strain evidence="4">R3-111a-1</strain>
    </source>
</reference>
<keyword evidence="4" id="KW-1185">Reference proteome</keyword>
<sequence>MQFSTVLSIATAVALVAAGPLDKRVNCKNIVPACNGGYIIGRTNRLCDGQKSVDKDVKGVCDKWICPDDSRFLVCGGERTGCAFQ</sequence>
<dbReference type="EMBL" id="GL385397">
    <property type="protein sequence ID" value="EJT75681.1"/>
    <property type="molecule type" value="Genomic_DNA"/>
</dbReference>
<reference evidence="3" key="5">
    <citation type="submission" date="2018-04" db="UniProtKB">
        <authorList>
            <consortium name="EnsemblFungi"/>
        </authorList>
    </citation>
    <scope>IDENTIFICATION</scope>
    <source>
        <strain evidence="3">R3-111a-1</strain>
    </source>
</reference>
<name>J3NWE9_GAET3</name>
<feature type="chain" id="PRO_5015094491" evidence="1">
    <location>
        <begin position="19"/>
        <end position="85"/>
    </location>
</feature>
<protein>
    <submittedName>
        <fullName evidence="2 3">Uncharacterized protein</fullName>
    </submittedName>
</protein>
<evidence type="ECO:0000313" key="2">
    <source>
        <dbReference type="EMBL" id="EJT75681.1"/>
    </source>
</evidence>
<accession>J3NWE9</accession>
<feature type="signal peptide" evidence="1">
    <location>
        <begin position="1"/>
        <end position="18"/>
    </location>
</feature>
<gene>
    <name evidence="3" type="primary">20346071</name>
    <name evidence="2" type="ORF">GGTG_05613</name>
</gene>
<dbReference type="EnsemblFungi" id="EJT75681">
    <property type="protein sequence ID" value="EJT75681"/>
    <property type="gene ID" value="GGTG_05613"/>
</dbReference>
<reference evidence="2" key="2">
    <citation type="submission" date="2010-07" db="EMBL/GenBank/DDBJ databases">
        <authorList>
            <consortium name="The Broad Institute Genome Sequencing Platform"/>
            <consortium name="Broad Institute Genome Sequencing Center for Infectious Disease"/>
            <person name="Ma L.-J."/>
            <person name="Dead R."/>
            <person name="Young S."/>
            <person name="Zeng Q."/>
            <person name="Koehrsen M."/>
            <person name="Alvarado L."/>
            <person name="Berlin A."/>
            <person name="Chapman S.B."/>
            <person name="Chen Z."/>
            <person name="Freedman E."/>
            <person name="Gellesch M."/>
            <person name="Goldberg J."/>
            <person name="Griggs A."/>
            <person name="Gujja S."/>
            <person name="Heilman E.R."/>
            <person name="Heiman D."/>
            <person name="Hepburn T."/>
            <person name="Howarth C."/>
            <person name="Jen D."/>
            <person name="Larson L."/>
            <person name="Mehta T."/>
            <person name="Neiman D."/>
            <person name="Pearson M."/>
            <person name="Roberts A."/>
            <person name="Saif S."/>
            <person name="Shea T."/>
            <person name="Shenoy N."/>
            <person name="Sisk P."/>
            <person name="Stolte C."/>
            <person name="Sykes S."/>
            <person name="Walk T."/>
            <person name="White J."/>
            <person name="Yandava C."/>
            <person name="Haas B."/>
            <person name="Nusbaum C."/>
            <person name="Birren B."/>
        </authorList>
    </citation>
    <scope>NUCLEOTIDE SEQUENCE</scope>
    <source>
        <strain evidence="2">R3-111a-1</strain>
    </source>
</reference>
<dbReference type="OrthoDB" id="5198893at2759"/>
<keyword evidence="1" id="KW-0732">Signal</keyword>
<proteinExistence type="predicted"/>
<dbReference type="GeneID" id="20346071"/>
<dbReference type="RefSeq" id="XP_009221681.1">
    <property type="nucleotide sequence ID" value="XM_009223417.1"/>
</dbReference>
<organism evidence="2">
    <name type="scientific">Gaeumannomyces tritici (strain R3-111a-1)</name>
    <name type="common">Wheat and barley take-all root rot fungus</name>
    <name type="synonym">Gaeumannomyces graminis var. tritici</name>
    <dbReference type="NCBI Taxonomy" id="644352"/>
    <lineage>
        <taxon>Eukaryota</taxon>
        <taxon>Fungi</taxon>
        <taxon>Dikarya</taxon>
        <taxon>Ascomycota</taxon>
        <taxon>Pezizomycotina</taxon>
        <taxon>Sordariomycetes</taxon>
        <taxon>Sordariomycetidae</taxon>
        <taxon>Magnaporthales</taxon>
        <taxon>Magnaporthaceae</taxon>
        <taxon>Gaeumannomyces</taxon>
    </lineage>
</organism>
<dbReference type="Proteomes" id="UP000006039">
    <property type="component" value="Unassembled WGS sequence"/>
</dbReference>
<reference evidence="3" key="4">
    <citation type="journal article" date="2015" name="G3 (Bethesda)">
        <title>Genome sequences of three phytopathogenic species of the Magnaporthaceae family of fungi.</title>
        <authorList>
            <person name="Okagaki L.H."/>
            <person name="Nunes C.C."/>
            <person name="Sailsbery J."/>
            <person name="Clay B."/>
            <person name="Brown D."/>
            <person name="John T."/>
            <person name="Oh Y."/>
            <person name="Young N."/>
            <person name="Fitzgerald M."/>
            <person name="Haas B.J."/>
            <person name="Zeng Q."/>
            <person name="Young S."/>
            <person name="Adiconis X."/>
            <person name="Fan L."/>
            <person name="Levin J.Z."/>
            <person name="Mitchell T.K."/>
            <person name="Okubara P.A."/>
            <person name="Farman M.L."/>
            <person name="Kohn L.M."/>
            <person name="Birren B."/>
            <person name="Ma L.-J."/>
            <person name="Dean R.A."/>
        </authorList>
    </citation>
    <scope>NUCLEOTIDE SEQUENCE</scope>
    <source>
        <strain evidence="3">R3-111a-1</strain>
    </source>
</reference>
<dbReference type="AlphaFoldDB" id="J3NWE9"/>
<evidence type="ECO:0000313" key="3">
    <source>
        <dbReference type="EnsemblFungi" id="EJT75681"/>
    </source>
</evidence>
<dbReference type="VEuPathDB" id="FungiDB:GGTG_05613"/>